<feature type="domain" description="Sulfatase-modifying factor enzyme-like" evidence="2">
    <location>
        <begin position="57"/>
        <end position="345"/>
    </location>
</feature>
<geneLocation type="plasmid" evidence="3">
    <name>unnamed</name>
</geneLocation>
<sequence>MASKSAVFITALVTAGFGGAAGLVMFVWPARAPAMPNVVEDVLCEGSATTAGTNRALPGMVWVPAGETRIGSDEHYREEGPVTRVSVDGFWMDRTEVTNAQFRRFVEATGYATEAERVVDGTSAGSRRPAGSVVFVDPISQAGKSDTWWRLVPEANWRHPEGPGSDIRGRENHPVVHVTYNDAVAYARWLGRELPTEAQWEHAARGGLDGAPYAWGGEFTPQGIAMANTWQGFFPVQNTRGDGYLATAPVGCFAANGYGLRDMIGNVWEWTSDWYRPRHDGLETSNPTGPRQEESYDPRQPGVPSRVIKGGSFLCAQNFCQRYRPASRHPQDVGLGASHLGFRTVLNTR</sequence>
<dbReference type="GO" id="GO:0120147">
    <property type="term" value="F:formylglycine-generating oxidase activity"/>
    <property type="evidence" value="ECO:0007669"/>
    <property type="project" value="TreeGrafter"/>
</dbReference>
<dbReference type="InterPro" id="IPR051043">
    <property type="entry name" value="Sulfatase_Mod_Factor_Kinase"/>
</dbReference>
<accession>A0A235HGG6</accession>
<dbReference type="PANTHER" id="PTHR23150:SF19">
    <property type="entry name" value="FORMYLGLYCINE-GENERATING ENZYME"/>
    <property type="match status" value="1"/>
</dbReference>
<dbReference type="InterPro" id="IPR005532">
    <property type="entry name" value="SUMF_dom"/>
</dbReference>
<dbReference type="Proteomes" id="UP000215367">
    <property type="component" value="Unassembled WGS sequence"/>
</dbReference>
<dbReference type="RefSeq" id="WP_094302828.1">
    <property type="nucleotide sequence ID" value="NZ_NOWT01000005.1"/>
</dbReference>
<gene>
    <name evidence="3" type="ORF">CHT98_08640</name>
</gene>
<keyword evidence="3" id="KW-0614">Plasmid</keyword>
<feature type="region of interest" description="Disordered" evidence="1">
    <location>
        <begin position="279"/>
        <end position="303"/>
    </location>
</feature>
<comment type="caution">
    <text evidence="3">The sequence shown here is derived from an EMBL/GenBank/DDBJ whole genome shotgun (WGS) entry which is preliminary data.</text>
</comment>
<evidence type="ECO:0000259" key="2">
    <source>
        <dbReference type="Pfam" id="PF03781"/>
    </source>
</evidence>
<keyword evidence="3" id="KW-0449">Lipoprotein</keyword>
<dbReference type="EMBL" id="NOWT01000005">
    <property type="protein sequence ID" value="OYD84951.1"/>
    <property type="molecule type" value="Genomic_DNA"/>
</dbReference>
<dbReference type="SUPFAM" id="SSF56436">
    <property type="entry name" value="C-type lectin-like"/>
    <property type="match status" value="1"/>
</dbReference>
<evidence type="ECO:0000313" key="3">
    <source>
        <dbReference type="EMBL" id="OYD84951.1"/>
    </source>
</evidence>
<dbReference type="PANTHER" id="PTHR23150">
    <property type="entry name" value="SULFATASE MODIFYING FACTOR 1, 2"/>
    <property type="match status" value="1"/>
</dbReference>
<name>A0A235HGG6_AZOBR</name>
<organism evidence="3 4">
    <name type="scientific">Azospirillum brasilense</name>
    <dbReference type="NCBI Taxonomy" id="192"/>
    <lineage>
        <taxon>Bacteria</taxon>
        <taxon>Pseudomonadati</taxon>
        <taxon>Pseudomonadota</taxon>
        <taxon>Alphaproteobacteria</taxon>
        <taxon>Rhodospirillales</taxon>
        <taxon>Azospirillaceae</taxon>
        <taxon>Azospirillum</taxon>
    </lineage>
</organism>
<dbReference type="InterPro" id="IPR042095">
    <property type="entry name" value="SUMF_sf"/>
</dbReference>
<dbReference type="Pfam" id="PF03781">
    <property type="entry name" value="FGE-sulfatase"/>
    <property type="match status" value="1"/>
</dbReference>
<proteinExistence type="predicted"/>
<protein>
    <submittedName>
        <fullName evidence="3">Gliding motility-associated lipoprotein GldK</fullName>
    </submittedName>
</protein>
<dbReference type="InterPro" id="IPR016187">
    <property type="entry name" value="CTDL_fold"/>
</dbReference>
<evidence type="ECO:0000313" key="4">
    <source>
        <dbReference type="Proteomes" id="UP000215367"/>
    </source>
</evidence>
<dbReference type="AlphaFoldDB" id="A0A235HGG6"/>
<reference evidence="3 4" key="1">
    <citation type="submission" date="2017-07" db="EMBL/GenBank/DDBJ databases">
        <title>Whole genome sequence of Azospirillum brasilense 2A1, a potential biofertilizer strain.</title>
        <authorList>
            <person name="Fontana C.A."/>
            <person name="Toffoli L.M."/>
            <person name="Salazar S.M."/>
            <person name="Puglisi E."/>
            <person name="Pedraza R."/>
            <person name="Bassi D."/>
            <person name="Cocconcelli P.S."/>
        </authorList>
    </citation>
    <scope>NUCLEOTIDE SEQUENCE [LARGE SCALE GENOMIC DNA]</scope>
    <source>
        <strain evidence="3 4">2A1</strain>
        <plasmid evidence="3">unnamed</plasmid>
    </source>
</reference>
<dbReference type="Gene3D" id="3.90.1580.10">
    <property type="entry name" value="paralog of FGE (formylglycine-generating enzyme)"/>
    <property type="match status" value="1"/>
</dbReference>
<evidence type="ECO:0000256" key="1">
    <source>
        <dbReference type="SAM" id="MobiDB-lite"/>
    </source>
</evidence>